<dbReference type="AlphaFoldDB" id="A0A3E4ME74"/>
<protein>
    <submittedName>
        <fullName evidence="1">Uncharacterized protein</fullName>
    </submittedName>
</protein>
<accession>A0A3E4ME74</accession>
<reference evidence="1 2" key="1">
    <citation type="submission" date="2018-08" db="EMBL/GenBank/DDBJ databases">
        <title>A genome reference for cultivated species of the human gut microbiota.</title>
        <authorList>
            <person name="Zou Y."/>
            <person name="Xue W."/>
            <person name="Luo G."/>
        </authorList>
    </citation>
    <scope>NUCLEOTIDE SEQUENCE [LARGE SCALE GENOMIC DNA]</scope>
    <source>
        <strain evidence="1 2">TF11-11</strain>
    </source>
</reference>
<organism evidence="1 2">
    <name type="scientific">Dorea formicigenerans</name>
    <dbReference type="NCBI Taxonomy" id="39486"/>
    <lineage>
        <taxon>Bacteria</taxon>
        <taxon>Bacillati</taxon>
        <taxon>Bacillota</taxon>
        <taxon>Clostridia</taxon>
        <taxon>Lachnospirales</taxon>
        <taxon>Lachnospiraceae</taxon>
        <taxon>Dorea</taxon>
    </lineage>
</organism>
<gene>
    <name evidence="1" type="ORF">DXD10_07595</name>
</gene>
<dbReference type="EMBL" id="QSQQ01000008">
    <property type="protein sequence ID" value="RGK48001.1"/>
    <property type="molecule type" value="Genomic_DNA"/>
</dbReference>
<dbReference type="Proteomes" id="UP000261208">
    <property type="component" value="Unassembled WGS sequence"/>
</dbReference>
<name>A0A3E4ME74_9FIRM</name>
<comment type="caution">
    <text evidence="1">The sequence shown here is derived from an EMBL/GenBank/DDBJ whole genome shotgun (WGS) entry which is preliminary data.</text>
</comment>
<evidence type="ECO:0000313" key="2">
    <source>
        <dbReference type="Proteomes" id="UP000261208"/>
    </source>
</evidence>
<sequence>MAEFIETTLMDGFADGPHVTEVQIGLANQAVIGPDDYVLEGGRESEAQVLTNNSIRIFDGVYCIQGRRDVIPANGYTDVTIANGSQSMNRNDIIVRRYRKDESSEIETTEYAVIKGTPSSGTAVDPKVTIGDIRSGATLHEMALYRVKLTGLNITAVEPMFNILKNMATLQKEFAELNSKTIQIIKNNTDYQIYTLCGGKIKIVSGSIVKEVQGTDYVRLFDTNKIAEFFGDSYSTTRLNINTYNGDNEATNTRFLGAEIWQGHLYQYFSQKLSCSVRINYRMVYIYP</sequence>
<evidence type="ECO:0000313" key="1">
    <source>
        <dbReference type="EMBL" id="RGK48001.1"/>
    </source>
</evidence>
<proteinExistence type="predicted"/>
<dbReference type="RefSeq" id="WP_117649684.1">
    <property type="nucleotide sequence ID" value="NZ_QSQQ01000008.1"/>
</dbReference>